<feature type="compositionally biased region" description="Low complexity" evidence="1">
    <location>
        <begin position="742"/>
        <end position="755"/>
    </location>
</feature>
<evidence type="ECO:0000313" key="4">
    <source>
        <dbReference type="Proteomes" id="UP000186817"/>
    </source>
</evidence>
<keyword evidence="2" id="KW-0472">Membrane</keyword>
<dbReference type="OrthoDB" id="409549at2759"/>
<evidence type="ECO:0000256" key="2">
    <source>
        <dbReference type="SAM" id="Phobius"/>
    </source>
</evidence>
<feature type="transmembrane region" description="Helical" evidence="2">
    <location>
        <begin position="663"/>
        <end position="681"/>
    </location>
</feature>
<keyword evidence="2" id="KW-1133">Transmembrane helix</keyword>
<dbReference type="EMBL" id="LSRX01002192">
    <property type="protein sequence ID" value="OLP75969.1"/>
    <property type="molecule type" value="Genomic_DNA"/>
</dbReference>
<protein>
    <submittedName>
        <fullName evidence="3">Uncharacterized protein</fullName>
    </submittedName>
</protein>
<evidence type="ECO:0000313" key="3">
    <source>
        <dbReference type="EMBL" id="OLP75969.1"/>
    </source>
</evidence>
<organism evidence="3 4">
    <name type="scientific">Symbiodinium microadriaticum</name>
    <name type="common">Dinoflagellate</name>
    <name type="synonym">Zooxanthella microadriatica</name>
    <dbReference type="NCBI Taxonomy" id="2951"/>
    <lineage>
        <taxon>Eukaryota</taxon>
        <taxon>Sar</taxon>
        <taxon>Alveolata</taxon>
        <taxon>Dinophyceae</taxon>
        <taxon>Suessiales</taxon>
        <taxon>Symbiodiniaceae</taxon>
        <taxon>Symbiodinium</taxon>
    </lineage>
</organism>
<dbReference type="AlphaFoldDB" id="A0A1Q9BZ94"/>
<feature type="transmembrane region" description="Helical" evidence="2">
    <location>
        <begin position="165"/>
        <end position="189"/>
    </location>
</feature>
<keyword evidence="2" id="KW-0812">Transmembrane</keyword>
<feature type="transmembrane region" description="Helical" evidence="2">
    <location>
        <begin position="406"/>
        <end position="425"/>
    </location>
</feature>
<feature type="transmembrane region" description="Helical" evidence="2">
    <location>
        <begin position="437"/>
        <end position="457"/>
    </location>
</feature>
<evidence type="ECO:0000256" key="1">
    <source>
        <dbReference type="SAM" id="MobiDB-lite"/>
    </source>
</evidence>
<dbReference type="Proteomes" id="UP000186817">
    <property type="component" value="Unassembled WGS sequence"/>
</dbReference>
<sequence>MEHAPLISGNQRHLAFRRGKQGFVFLLKLQKVIDQPGNCKLTPSRISAMWQHGWRGGVWKLVLATLGGICLVWLVFLYADIFVVVSSDADVCPNGAELGGIETCPEPSNTSRWEGPCYAGTILEPCVCVKGFQPRVTKMLFWSSHYHFRCCSEPIAGPVPTGDHMYIQVAGPLLLAMGIVGILVCSWLINRSNSPYGMPSQQEKAMEENPVQLDGAHLHSTVEMHRTLADLHEFRRLVLQAIADGRIKPTDQDPFDAWDVVTGPSMYTVTEQYIKTVTKKAGNASWALMKHPAGMDCDLFITHAWSEGIFEFVDKVTNSWPSGAAAAYVCFLSNPQNLDIGGLITSPSESPFAKALESSKQMLVVPNQRLSIYTRIWCVYEAFLAYRLEKPIRTSMAPVPHFWPRVLRNLFAGCAFHGIGFLLVGQLPPDSEDQTRVVELLSQAAGLVCLFVLVFLYKTNRHDRKILQAAIYVCGALCALYRITLCYRKGFKRSNNIVFMIVAVCLMAGLEMDRLLAISGNKQTAQLKAGFKGIQAANSSNVSDAKRIHKEIEDQGQQDMVNHAVQVLLDMNLFSKDLQEITKHTGPLGDISTWSRSILAASLMWWVTNTNQIWIGRILQHDDKEMAHWLRWVVFVGAALEAVTFYLLFVFMPDHRKAFAERTQVLLLLPVVLTYSGLFSGPSYETFYVLFVNSVVVGLSAAGPARVAAIPRIGAPVVRALFGRSPFKAARMKSPESGDCGESGVPSSGVVSVHGQSDDEEDLVEV</sequence>
<feature type="transmembrane region" description="Helical" evidence="2">
    <location>
        <begin position="629"/>
        <end position="651"/>
    </location>
</feature>
<feature type="transmembrane region" description="Helical" evidence="2">
    <location>
        <begin position="58"/>
        <end position="79"/>
    </location>
</feature>
<accession>A0A1Q9BZ94</accession>
<feature type="transmembrane region" description="Helical" evidence="2">
    <location>
        <begin position="497"/>
        <end position="517"/>
    </location>
</feature>
<feature type="transmembrane region" description="Helical" evidence="2">
    <location>
        <begin position="469"/>
        <end position="485"/>
    </location>
</feature>
<feature type="region of interest" description="Disordered" evidence="1">
    <location>
        <begin position="730"/>
        <end position="766"/>
    </location>
</feature>
<name>A0A1Q9BZ94_SYMMI</name>
<keyword evidence="4" id="KW-1185">Reference proteome</keyword>
<reference evidence="3 4" key="1">
    <citation type="submission" date="2016-02" db="EMBL/GenBank/DDBJ databases">
        <title>Genome analysis of coral dinoflagellate symbionts highlights evolutionary adaptations to a symbiotic lifestyle.</title>
        <authorList>
            <person name="Aranda M."/>
            <person name="Li Y."/>
            <person name="Liew Y.J."/>
            <person name="Baumgarten S."/>
            <person name="Simakov O."/>
            <person name="Wilson M."/>
            <person name="Piel J."/>
            <person name="Ashoor H."/>
            <person name="Bougouffa S."/>
            <person name="Bajic V.B."/>
            <person name="Ryu T."/>
            <person name="Ravasi T."/>
            <person name="Bayer T."/>
            <person name="Micklem G."/>
            <person name="Kim H."/>
            <person name="Bhak J."/>
            <person name="Lajeunesse T.C."/>
            <person name="Voolstra C.R."/>
        </authorList>
    </citation>
    <scope>NUCLEOTIDE SEQUENCE [LARGE SCALE GENOMIC DNA]</scope>
    <source>
        <strain evidence="3 4">CCMP2467</strain>
    </source>
</reference>
<gene>
    <name evidence="3" type="ORF">AK812_SmicGene44160</name>
</gene>
<comment type="caution">
    <text evidence="3">The sequence shown here is derived from an EMBL/GenBank/DDBJ whole genome shotgun (WGS) entry which is preliminary data.</text>
</comment>
<feature type="transmembrane region" description="Helical" evidence="2">
    <location>
        <begin position="687"/>
        <end position="709"/>
    </location>
</feature>
<proteinExistence type="predicted"/>